<proteinExistence type="predicted"/>
<organism evidence="2 3">
    <name type="scientific">Natronoarchaeum philippinense</name>
    <dbReference type="NCBI Taxonomy" id="558529"/>
    <lineage>
        <taxon>Archaea</taxon>
        <taxon>Methanobacteriati</taxon>
        <taxon>Methanobacteriota</taxon>
        <taxon>Stenosarchaea group</taxon>
        <taxon>Halobacteria</taxon>
        <taxon>Halobacteriales</taxon>
        <taxon>Natronoarchaeaceae</taxon>
    </lineage>
</organism>
<evidence type="ECO:0000313" key="2">
    <source>
        <dbReference type="EMBL" id="SNZ05759.1"/>
    </source>
</evidence>
<evidence type="ECO:0000313" key="3">
    <source>
        <dbReference type="Proteomes" id="UP000219453"/>
    </source>
</evidence>
<dbReference type="Gene3D" id="1.10.10.10">
    <property type="entry name" value="Winged helix-like DNA-binding domain superfamily/Winged helix DNA-binding domain"/>
    <property type="match status" value="1"/>
</dbReference>
<dbReference type="PANTHER" id="PTHR23131">
    <property type="entry name" value="ENDORIBONUCLEASE LACTB2"/>
    <property type="match status" value="1"/>
</dbReference>
<feature type="domain" description="Metallo-beta-lactamase" evidence="1">
    <location>
        <begin position="15"/>
        <end position="230"/>
    </location>
</feature>
<dbReference type="Proteomes" id="UP000219453">
    <property type="component" value="Unassembled WGS sequence"/>
</dbReference>
<dbReference type="OrthoDB" id="205181at2157"/>
<dbReference type="InterPro" id="IPR001279">
    <property type="entry name" value="Metallo-B-lactamas"/>
</dbReference>
<protein>
    <submittedName>
        <fullName evidence="2">Glyoxylase, beta-lactamase superfamily II</fullName>
    </submittedName>
</protein>
<evidence type="ECO:0000259" key="1">
    <source>
        <dbReference type="SMART" id="SM00849"/>
    </source>
</evidence>
<dbReference type="InterPro" id="IPR050662">
    <property type="entry name" value="Sec-metab_biosynth-thioest"/>
</dbReference>
<dbReference type="RefSeq" id="WP_097007911.1">
    <property type="nucleotide sequence ID" value="NZ_OBEJ01000001.1"/>
</dbReference>
<gene>
    <name evidence="2" type="ORF">SAMN06269185_0941</name>
</gene>
<dbReference type="SMART" id="SM00849">
    <property type="entry name" value="Lactamase_B"/>
    <property type="match status" value="1"/>
</dbReference>
<dbReference type="Gene3D" id="3.60.15.10">
    <property type="entry name" value="Ribonuclease Z/Hydroxyacylglutathione hydrolase-like"/>
    <property type="match status" value="1"/>
</dbReference>
<accession>A0A285N8M2</accession>
<dbReference type="Pfam" id="PF00753">
    <property type="entry name" value="Lactamase_B"/>
    <property type="match status" value="1"/>
</dbReference>
<dbReference type="InterPro" id="IPR036866">
    <property type="entry name" value="RibonucZ/Hydroxyglut_hydro"/>
</dbReference>
<dbReference type="PANTHER" id="PTHR23131:SF4">
    <property type="entry name" value="METALLO-BETA-LACTAMASE SUPERFAMILY POTEIN"/>
    <property type="match status" value="1"/>
</dbReference>
<dbReference type="AlphaFoldDB" id="A0A285N8M2"/>
<reference evidence="2 3" key="1">
    <citation type="submission" date="2017-09" db="EMBL/GenBank/DDBJ databases">
        <authorList>
            <person name="Ehlers B."/>
            <person name="Leendertz F.H."/>
        </authorList>
    </citation>
    <scope>NUCLEOTIDE SEQUENCE [LARGE SCALE GENOMIC DNA]</scope>
    <source>
        <strain evidence="2 3">DSM 27208</strain>
    </source>
</reference>
<dbReference type="SUPFAM" id="SSF56281">
    <property type="entry name" value="Metallo-hydrolase/oxidoreductase"/>
    <property type="match status" value="1"/>
</dbReference>
<sequence>MFSRLSIPTPFQVGPVNAYLAGRTIVDPGPDSDESWDALTEGLAARDLAPGDLDRALITHPHPDHFGAAKRLREAGVEVLAAPATAQIVGAFEDRLEYEQSYFSELFAAHGMSESTASTVVDLPQAYLPYAPDCEIDRTLADGETLEVADDTITAEAVEGHAAGELLFTFEAAGGERAIVGDHVLGEVTPNPLLQPPAEQGGERPRVLPAYNDSLETLRTREFDQFLPGHGDRIDDPLGRIDEMLAAHEDRTENVRALVEEPITATAVMEGLFDDLPVTEYFPAMSEAIGHLDVLEARGAVASFEDEDGLVRYEAA</sequence>
<name>A0A285N8M2_NATPI</name>
<dbReference type="InterPro" id="IPR036388">
    <property type="entry name" value="WH-like_DNA-bd_sf"/>
</dbReference>
<dbReference type="EMBL" id="OBEJ01000001">
    <property type="protein sequence ID" value="SNZ05759.1"/>
    <property type="molecule type" value="Genomic_DNA"/>
</dbReference>
<keyword evidence="3" id="KW-1185">Reference proteome</keyword>